<keyword evidence="1" id="KW-0808">Transferase</keyword>
<evidence type="ECO:0000256" key="2">
    <source>
        <dbReference type="ARBA" id="ARBA00030602"/>
    </source>
</evidence>
<dbReference type="Proteomes" id="UP001626593">
    <property type="component" value="Chromosome"/>
</dbReference>
<dbReference type="CDD" id="cd06661">
    <property type="entry name" value="GGCT_like"/>
    <property type="match status" value="1"/>
</dbReference>
<evidence type="ECO:0000259" key="3">
    <source>
        <dbReference type="Pfam" id="PF06094"/>
    </source>
</evidence>
<accession>A0ABZ1AHW2</accession>
<dbReference type="InterPro" id="IPR013024">
    <property type="entry name" value="GGCT-like"/>
</dbReference>
<name>A0ABZ1AHW2_AROEV</name>
<reference evidence="4 5" key="1">
    <citation type="submission" date="2023-12" db="EMBL/GenBank/DDBJ databases">
        <title>A. evansii MAY27, complete genome.</title>
        <authorList>
            <person name="Wang Y."/>
        </authorList>
    </citation>
    <scope>NUCLEOTIDE SEQUENCE [LARGE SCALE GENOMIC DNA]</scope>
    <source>
        <strain evidence="4 5">MAY27</strain>
    </source>
</reference>
<dbReference type="InterPro" id="IPR036568">
    <property type="entry name" value="GGCT-like_sf"/>
</dbReference>
<keyword evidence="5" id="KW-1185">Reference proteome</keyword>
<dbReference type="Gene3D" id="3.10.490.10">
    <property type="entry name" value="Gamma-glutamyl cyclotransferase-like"/>
    <property type="match status" value="1"/>
</dbReference>
<evidence type="ECO:0000313" key="5">
    <source>
        <dbReference type="Proteomes" id="UP001626593"/>
    </source>
</evidence>
<protein>
    <recommendedName>
        <fullName evidence="2">Putative gamma-glutamylcyclotransferase</fullName>
    </recommendedName>
</protein>
<evidence type="ECO:0000256" key="1">
    <source>
        <dbReference type="ARBA" id="ARBA00022679"/>
    </source>
</evidence>
<evidence type="ECO:0000313" key="4">
    <source>
        <dbReference type="EMBL" id="WRL45432.1"/>
    </source>
</evidence>
<feature type="domain" description="Gamma-glutamylcyclotransferase AIG2-like" evidence="3">
    <location>
        <begin position="4"/>
        <end position="115"/>
    </location>
</feature>
<dbReference type="Pfam" id="PF06094">
    <property type="entry name" value="GGACT"/>
    <property type="match status" value="1"/>
</dbReference>
<gene>
    <name evidence="4" type="ORF">U5817_19815</name>
</gene>
<dbReference type="PANTHER" id="PTHR31544:SF2">
    <property type="entry name" value="AIG2-LIKE PROTEIN D"/>
    <property type="match status" value="1"/>
</dbReference>
<proteinExistence type="predicted"/>
<dbReference type="PANTHER" id="PTHR31544">
    <property type="entry name" value="AIG2-LIKE PROTEIN D"/>
    <property type="match status" value="1"/>
</dbReference>
<dbReference type="InterPro" id="IPR009288">
    <property type="entry name" value="AIG2-like_dom"/>
</dbReference>
<dbReference type="InterPro" id="IPR045038">
    <property type="entry name" value="AIG2-like"/>
</dbReference>
<dbReference type="RefSeq" id="WP_407278535.1">
    <property type="nucleotide sequence ID" value="NZ_CP141259.1"/>
</dbReference>
<sequence length="143" mass="16120">MQHCFTYGSLMCEDIMAAVCGARSRFVAASLDGYRRQPVCGQAYPGMVPAAEACVAGVLYLDLPASAWLRLDRFEGEEYERRQVVVQLPDGRTEIAWTYVFRPEYAVRLVDGEWDFERFLHTGKARFTAQYFGFDALEGDGPA</sequence>
<dbReference type="EMBL" id="CP141259">
    <property type="protein sequence ID" value="WRL45432.1"/>
    <property type="molecule type" value="Genomic_DNA"/>
</dbReference>
<organism evidence="4 5">
    <name type="scientific">Aromatoleum evansii</name>
    <name type="common">Azoarcus evansii</name>
    <dbReference type="NCBI Taxonomy" id="59406"/>
    <lineage>
        <taxon>Bacteria</taxon>
        <taxon>Pseudomonadati</taxon>
        <taxon>Pseudomonadota</taxon>
        <taxon>Betaproteobacteria</taxon>
        <taxon>Rhodocyclales</taxon>
        <taxon>Rhodocyclaceae</taxon>
        <taxon>Aromatoleum</taxon>
    </lineage>
</organism>
<dbReference type="SUPFAM" id="SSF110857">
    <property type="entry name" value="Gamma-glutamyl cyclotransferase-like"/>
    <property type="match status" value="1"/>
</dbReference>